<reference evidence="2 3" key="1">
    <citation type="submission" date="2024-04" db="EMBL/GenBank/DDBJ databases">
        <title>Tritrichomonas musculus Genome.</title>
        <authorList>
            <person name="Alves-Ferreira E."/>
            <person name="Grigg M."/>
            <person name="Lorenzi H."/>
            <person name="Galac M."/>
        </authorList>
    </citation>
    <scope>NUCLEOTIDE SEQUENCE [LARGE SCALE GENOMIC DNA]</scope>
    <source>
        <strain evidence="2 3">EAF2021</strain>
    </source>
</reference>
<evidence type="ECO:0000313" key="2">
    <source>
        <dbReference type="EMBL" id="KAK8875496.1"/>
    </source>
</evidence>
<organism evidence="2 3">
    <name type="scientific">Tritrichomonas musculus</name>
    <dbReference type="NCBI Taxonomy" id="1915356"/>
    <lineage>
        <taxon>Eukaryota</taxon>
        <taxon>Metamonada</taxon>
        <taxon>Parabasalia</taxon>
        <taxon>Tritrichomonadida</taxon>
        <taxon>Tritrichomonadidae</taxon>
        <taxon>Tritrichomonas</taxon>
    </lineage>
</organism>
<gene>
    <name evidence="2" type="ORF">M9Y10_005662</name>
</gene>
<dbReference type="InterPro" id="IPR008271">
    <property type="entry name" value="Ser/Thr_kinase_AS"/>
</dbReference>
<dbReference type="Pfam" id="PF00069">
    <property type="entry name" value="Pkinase"/>
    <property type="match status" value="1"/>
</dbReference>
<dbReference type="InterPro" id="IPR011009">
    <property type="entry name" value="Kinase-like_dom_sf"/>
</dbReference>
<sequence length="318" mass="37268">MQEEIIDTCLQSLINWTPVHFGEKNDYEVTEFFRAQDKRNGQMVFVKRIDLSRDYLNEYQAEVKALNSLNSDNIVYCIENGIESFPIEHKMHSFGYIILPYSGDIDMCDALANYQWKKNEDDLIKFAYNLINAINHIHSRGFIHRDMKLENIVINEISIDQQRNKFTFNPDSFNIIDFGSSYSCYDHNCKDDKNLIVFKRTQTYSPPEFINNGILTEKYDIFSCGIILYSVVAGHFPKFDFINDMNGVHIKFLPYDINDFFDKNEWDGISEEMQDLIKSMLAFDPLYRPSTDDLLKSNAFQTQISLFGLIDDEEGYLY</sequence>
<dbReference type="PANTHER" id="PTHR44167">
    <property type="entry name" value="OVARIAN-SPECIFIC SERINE/THREONINE-PROTEIN KINASE LOK-RELATED"/>
    <property type="match status" value="1"/>
</dbReference>
<comment type="caution">
    <text evidence="2">The sequence shown here is derived from an EMBL/GenBank/DDBJ whole genome shotgun (WGS) entry which is preliminary data.</text>
</comment>
<dbReference type="EMBL" id="JAPFFF010000012">
    <property type="protein sequence ID" value="KAK8875496.1"/>
    <property type="molecule type" value="Genomic_DNA"/>
</dbReference>
<dbReference type="Gene3D" id="1.10.510.10">
    <property type="entry name" value="Transferase(Phosphotransferase) domain 1"/>
    <property type="match status" value="1"/>
</dbReference>
<evidence type="ECO:0000313" key="3">
    <source>
        <dbReference type="Proteomes" id="UP001470230"/>
    </source>
</evidence>
<dbReference type="InterPro" id="IPR000719">
    <property type="entry name" value="Prot_kinase_dom"/>
</dbReference>
<dbReference type="SUPFAM" id="SSF56112">
    <property type="entry name" value="Protein kinase-like (PK-like)"/>
    <property type="match status" value="1"/>
</dbReference>
<dbReference type="CDD" id="cd00180">
    <property type="entry name" value="PKc"/>
    <property type="match status" value="1"/>
</dbReference>
<accession>A0ABR2JCP7</accession>
<dbReference type="PANTHER" id="PTHR44167:SF24">
    <property type="entry name" value="SERINE_THREONINE-PROTEIN KINASE CHK2"/>
    <property type="match status" value="1"/>
</dbReference>
<dbReference type="Proteomes" id="UP001470230">
    <property type="component" value="Unassembled WGS sequence"/>
</dbReference>
<proteinExistence type="predicted"/>
<dbReference type="SMART" id="SM00220">
    <property type="entry name" value="S_TKc"/>
    <property type="match status" value="1"/>
</dbReference>
<feature type="domain" description="Protein kinase" evidence="1">
    <location>
        <begin position="1"/>
        <end position="301"/>
    </location>
</feature>
<protein>
    <recommendedName>
        <fullName evidence="1">Protein kinase domain-containing protein</fullName>
    </recommendedName>
</protein>
<name>A0ABR2JCP7_9EUKA</name>
<dbReference type="PROSITE" id="PS50011">
    <property type="entry name" value="PROTEIN_KINASE_DOM"/>
    <property type="match status" value="1"/>
</dbReference>
<keyword evidence="3" id="KW-1185">Reference proteome</keyword>
<dbReference type="PROSITE" id="PS00108">
    <property type="entry name" value="PROTEIN_KINASE_ST"/>
    <property type="match status" value="1"/>
</dbReference>
<evidence type="ECO:0000259" key="1">
    <source>
        <dbReference type="PROSITE" id="PS50011"/>
    </source>
</evidence>